<comment type="caution">
    <text evidence="5">The sequence shown here is derived from an EMBL/GenBank/DDBJ whole genome shotgun (WGS) entry which is preliminary data.</text>
</comment>
<organism evidence="5 6">
    <name type="scientific">Saccharopolyspora rhizosphaerae</name>
    <dbReference type="NCBI Taxonomy" id="2492662"/>
    <lineage>
        <taxon>Bacteria</taxon>
        <taxon>Bacillati</taxon>
        <taxon>Actinomycetota</taxon>
        <taxon>Actinomycetes</taxon>
        <taxon>Pseudonocardiales</taxon>
        <taxon>Pseudonocardiaceae</taxon>
        <taxon>Saccharopolyspora</taxon>
    </lineage>
</organism>
<dbReference type="OrthoDB" id="9784288at2"/>
<feature type="region of interest" description="Disordered" evidence="2">
    <location>
        <begin position="1"/>
        <end position="24"/>
    </location>
</feature>
<protein>
    <submittedName>
        <fullName evidence="5">EamA family transporter</fullName>
    </submittedName>
</protein>
<gene>
    <name evidence="5" type="ORF">EIL87_05530</name>
</gene>
<keyword evidence="3" id="KW-0812">Transmembrane</keyword>
<evidence type="ECO:0000313" key="6">
    <source>
        <dbReference type="Proteomes" id="UP000274515"/>
    </source>
</evidence>
<evidence type="ECO:0000259" key="4">
    <source>
        <dbReference type="Pfam" id="PF00892"/>
    </source>
</evidence>
<proteinExistence type="inferred from homology"/>
<feature type="domain" description="EamA" evidence="4">
    <location>
        <begin position="30"/>
        <end position="83"/>
    </location>
</feature>
<evidence type="ECO:0000256" key="2">
    <source>
        <dbReference type="SAM" id="MobiDB-lite"/>
    </source>
</evidence>
<dbReference type="Pfam" id="PF00892">
    <property type="entry name" value="EamA"/>
    <property type="match status" value="1"/>
</dbReference>
<feature type="transmembrane region" description="Helical" evidence="3">
    <location>
        <begin position="64"/>
        <end position="83"/>
    </location>
</feature>
<dbReference type="AlphaFoldDB" id="A0A3R8QE66"/>
<evidence type="ECO:0000256" key="1">
    <source>
        <dbReference type="ARBA" id="ARBA00007362"/>
    </source>
</evidence>
<comment type="similarity">
    <text evidence="1">Belongs to the EamA transporter family.</text>
</comment>
<dbReference type="EMBL" id="RSAA01000005">
    <property type="protein sequence ID" value="RRO18957.1"/>
    <property type="molecule type" value="Genomic_DNA"/>
</dbReference>
<accession>A0A3R8QE66</accession>
<reference evidence="5 6" key="1">
    <citation type="submission" date="2018-11" db="EMBL/GenBank/DDBJ databases">
        <title>Saccharopolyspora rhizosphaerae sp. nov., an actinomycete isolated from rhizosphere soil in Thailand.</title>
        <authorList>
            <person name="Intra B."/>
            <person name="Euanorasetr J."/>
            <person name="Take A."/>
            <person name="Inahashi Y."/>
            <person name="Mori M."/>
            <person name="Panbangred W."/>
            <person name="Matsumoto A."/>
        </authorList>
    </citation>
    <scope>NUCLEOTIDE SEQUENCE [LARGE SCALE GENOMIC DNA]</scope>
    <source>
        <strain evidence="5 6">H219</strain>
    </source>
</reference>
<dbReference type="GO" id="GO:0016020">
    <property type="term" value="C:membrane"/>
    <property type="evidence" value="ECO:0007669"/>
    <property type="project" value="InterPro"/>
</dbReference>
<keyword evidence="3" id="KW-0472">Membrane</keyword>
<evidence type="ECO:0000256" key="3">
    <source>
        <dbReference type="SAM" id="Phobius"/>
    </source>
</evidence>
<evidence type="ECO:0000313" key="5">
    <source>
        <dbReference type="EMBL" id="RRO18957.1"/>
    </source>
</evidence>
<name>A0A3R8QE66_9PSEU</name>
<dbReference type="InterPro" id="IPR037185">
    <property type="entry name" value="EmrE-like"/>
</dbReference>
<sequence length="89" mass="9469">MRQAAGCSQAGTQPRFLTRSGGDPGRRVTYRGLAIGPVARVSQVRVTQPVMTIVWATVILAEPLTWPTLLGALAVIVCAILSVRTRLGL</sequence>
<dbReference type="SUPFAM" id="SSF103481">
    <property type="entry name" value="Multidrug resistance efflux transporter EmrE"/>
    <property type="match status" value="1"/>
</dbReference>
<keyword evidence="3" id="KW-1133">Transmembrane helix</keyword>
<dbReference type="Proteomes" id="UP000274515">
    <property type="component" value="Unassembled WGS sequence"/>
</dbReference>
<keyword evidence="6" id="KW-1185">Reference proteome</keyword>
<dbReference type="InterPro" id="IPR000620">
    <property type="entry name" value="EamA_dom"/>
</dbReference>